<name>A0A0J6A3U5_BURCE</name>
<comment type="caution">
    <text evidence="1">The sequence shown here is derived from an EMBL/GenBank/DDBJ whole genome shotgun (WGS) entry which is preliminary data.</text>
</comment>
<reference evidence="1 2" key="1">
    <citation type="submission" date="2015-05" db="EMBL/GenBank/DDBJ databases">
        <title>Draft genome of Burkholderia cepacia LK29.</title>
        <authorList>
            <person name="Chan X.Y."/>
        </authorList>
    </citation>
    <scope>NUCLEOTIDE SEQUENCE [LARGE SCALE GENOMIC DNA]</scope>
    <source>
        <strain evidence="1 2">LK29</strain>
    </source>
</reference>
<gene>
    <name evidence="1" type="ORF">VL15_08375</name>
</gene>
<dbReference type="PANTHER" id="PTHR43845">
    <property type="entry name" value="BLR5969 PROTEIN"/>
    <property type="match status" value="1"/>
</dbReference>
<dbReference type="EMBL" id="LDWR01000014">
    <property type="protein sequence ID" value="KML60405.1"/>
    <property type="molecule type" value="Genomic_DNA"/>
</dbReference>
<dbReference type="Gene3D" id="3.40.50.12780">
    <property type="entry name" value="N-terminal domain of ligase-like"/>
    <property type="match status" value="1"/>
</dbReference>
<sequence length="412" mass="44894">MSDRTTRFDSSAVSEALSYDAHYARLLPAGVASYAAFRTQVAIETADDLTRRVLERLDHDGLAGATFYTTSGTSGEAKLLLSATGRKRPDATYGRALANALAGRVFAPTDRVANLFTAGGFSTLYDGVNRLLEAIGANVLPIGRLDAYGADLPAMLNLIGRTRPNVLVGTPTSVLQCLRLLDAHGVDLDVTKILYTGEAFPGRKREIVRRCWRNAEFFGLYGTTETGFLGYHTPRCDDGHYHVLDDWFFLEEEDGQLLVTSRANPGLAMLRYRIGDRVRIGPSVRCACGEAGSVVVLQGRADQRFKFAGNLVSVALLADRLVACAGRPLDCQFRLGADAQGRDCLQVAVDLADDELAPLAPRLAGALLEIEDVRECIDKGEGRLDVVGRDALRFSARQKLPRLIDERHAHVR</sequence>
<dbReference type="PATRIC" id="fig|292.27.peg.1248"/>
<organism evidence="1 2">
    <name type="scientific">Burkholderia cepacia</name>
    <name type="common">Pseudomonas cepacia</name>
    <dbReference type="NCBI Taxonomy" id="292"/>
    <lineage>
        <taxon>Bacteria</taxon>
        <taxon>Pseudomonadati</taxon>
        <taxon>Pseudomonadota</taxon>
        <taxon>Betaproteobacteria</taxon>
        <taxon>Burkholderiales</taxon>
        <taxon>Burkholderiaceae</taxon>
        <taxon>Burkholderia</taxon>
        <taxon>Burkholderia cepacia complex</taxon>
    </lineage>
</organism>
<dbReference type="InterPro" id="IPR042099">
    <property type="entry name" value="ANL_N_sf"/>
</dbReference>
<dbReference type="RefSeq" id="WP_048244812.1">
    <property type="nucleotide sequence ID" value="NZ_LDWR01000014.1"/>
</dbReference>
<evidence type="ECO:0000313" key="1">
    <source>
        <dbReference type="EMBL" id="KML60405.1"/>
    </source>
</evidence>
<protein>
    <submittedName>
        <fullName evidence="1">Preprotein translocase subunit Tim44</fullName>
    </submittedName>
</protein>
<accession>A0A0J6A3U5</accession>
<proteinExistence type="predicted"/>
<evidence type="ECO:0000313" key="2">
    <source>
        <dbReference type="Proteomes" id="UP000036338"/>
    </source>
</evidence>
<dbReference type="PANTHER" id="PTHR43845:SF1">
    <property type="entry name" value="BLR5969 PROTEIN"/>
    <property type="match status" value="1"/>
</dbReference>
<dbReference type="AlphaFoldDB" id="A0A0J6A3U5"/>
<dbReference type="Proteomes" id="UP000036338">
    <property type="component" value="Unassembled WGS sequence"/>
</dbReference>
<dbReference type="SUPFAM" id="SSF56801">
    <property type="entry name" value="Acetyl-CoA synthetase-like"/>
    <property type="match status" value="1"/>
</dbReference>